<evidence type="ECO:0000256" key="2">
    <source>
        <dbReference type="ARBA" id="ARBA00022737"/>
    </source>
</evidence>
<dbReference type="PRINTS" id="PR01415">
    <property type="entry name" value="ANKYRIN"/>
</dbReference>
<sequence>MAETSGLEVSFEAAAAHVASIAGSNQLQNDSLLQLYGLYKQATSGPCTSFRPSFFDRKARSKWAAWKLLEDMPAEEAQQEYVELVDSLCPGWQEHSTEKSGKGGPGGPVFSSLVNSMEDSQTGPPLGSLHLLASEGDVPAVTFLLDNGADADSRDAEGCTALHWAADRGSLQVVHLLLQRGAAVDAQDSDGQTPLHYAALNEQQQICTVLLSGGADASIRDRNAKRPQELDEGISSWDIWPHSQ</sequence>
<dbReference type="SMART" id="SM00248">
    <property type="entry name" value="ANK"/>
    <property type="match status" value="3"/>
</dbReference>
<dbReference type="InterPro" id="IPR002110">
    <property type="entry name" value="Ankyrin_rpt"/>
</dbReference>
<evidence type="ECO:0000256" key="1">
    <source>
        <dbReference type="ARBA" id="ARBA00005567"/>
    </source>
</evidence>
<dbReference type="PROSITE" id="PS51228">
    <property type="entry name" value="ACB_2"/>
    <property type="match status" value="1"/>
</dbReference>
<proteinExistence type="inferred from homology"/>
<dbReference type="InterPro" id="IPR000582">
    <property type="entry name" value="Acyl-CoA-binding_protein"/>
</dbReference>
<reference evidence="8 9" key="1">
    <citation type="journal article" date="2024" name="Nat. Commun.">
        <title>Phylogenomics reveals the evolutionary origins of lichenization in chlorophyte algae.</title>
        <authorList>
            <person name="Puginier C."/>
            <person name="Libourel C."/>
            <person name="Otte J."/>
            <person name="Skaloud P."/>
            <person name="Haon M."/>
            <person name="Grisel S."/>
            <person name="Petersen M."/>
            <person name="Berrin J.G."/>
            <person name="Delaux P.M."/>
            <person name="Dal Grande F."/>
            <person name="Keller J."/>
        </authorList>
    </citation>
    <scope>NUCLEOTIDE SEQUENCE [LARGE SCALE GENOMIC DNA]</scope>
    <source>
        <strain evidence="8 9">SAG 216-7</strain>
    </source>
</reference>
<accession>A0ABR2YY01</accession>
<feature type="repeat" description="ANK" evidence="5">
    <location>
        <begin position="190"/>
        <end position="222"/>
    </location>
</feature>
<dbReference type="Pfam" id="PF00887">
    <property type="entry name" value="ACBP"/>
    <property type="match status" value="1"/>
</dbReference>
<dbReference type="InterPro" id="IPR035984">
    <property type="entry name" value="Acyl-CoA-binding_sf"/>
</dbReference>
<dbReference type="Pfam" id="PF12796">
    <property type="entry name" value="Ank_2"/>
    <property type="match status" value="1"/>
</dbReference>
<keyword evidence="3 5" id="KW-0040">ANK repeat</keyword>
<dbReference type="InterPro" id="IPR036770">
    <property type="entry name" value="Ankyrin_rpt-contain_sf"/>
</dbReference>
<dbReference type="Gene3D" id="1.25.40.20">
    <property type="entry name" value="Ankyrin repeat-containing domain"/>
    <property type="match status" value="2"/>
</dbReference>
<feature type="region of interest" description="Disordered" evidence="6">
    <location>
        <begin position="93"/>
        <end position="125"/>
    </location>
</feature>
<evidence type="ECO:0000313" key="9">
    <source>
        <dbReference type="Proteomes" id="UP001491310"/>
    </source>
</evidence>
<organism evidence="8 9">
    <name type="scientific">Coccomyxa subellipsoidea</name>
    <dbReference type="NCBI Taxonomy" id="248742"/>
    <lineage>
        <taxon>Eukaryota</taxon>
        <taxon>Viridiplantae</taxon>
        <taxon>Chlorophyta</taxon>
        <taxon>core chlorophytes</taxon>
        <taxon>Trebouxiophyceae</taxon>
        <taxon>Trebouxiophyceae incertae sedis</taxon>
        <taxon>Coccomyxaceae</taxon>
        <taxon>Coccomyxa</taxon>
    </lineage>
</organism>
<dbReference type="Proteomes" id="UP001491310">
    <property type="component" value="Unassembled WGS sequence"/>
</dbReference>
<gene>
    <name evidence="8" type="ORF">WJX75_003506</name>
</gene>
<feature type="repeat" description="ANK" evidence="5">
    <location>
        <begin position="129"/>
        <end position="156"/>
    </location>
</feature>
<dbReference type="PANTHER" id="PTHR24119:SF0">
    <property type="entry name" value="ACYL-COA-BINDING DOMAIN-CONTAINING PROTEIN 6"/>
    <property type="match status" value="1"/>
</dbReference>
<comment type="caution">
    <text evidence="8">The sequence shown here is derived from an EMBL/GenBank/DDBJ whole genome shotgun (WGS) entry which is preliminary data.</text>
</comment>
<dbReference type="PANTHER" id="PTHR24119">
    <property type="entry name" value="ACYL-COA-BINDING DOMAIN-CONTAINING PROTEIN 6"/>
    <property type="match status" value="1"/>
</dbReference>
<keyword evidence="2" id="KW-0677">Repeat</keyword>
<dbReference type="EMBL" id="JALJOT010000003">
    <property type="protein sequence ID" value="KAK9916506.1"/>
    <property type="molecule type" value="Genomic_DNA"/>
</dbReference>
<dbReference type="PROSITE" id="PS50088">
    <property type="entry name" value="ANK_REPEAT"/>
    <property type="match status" value="3"/>
</dbReference>
<evidence type="ECO:0000256" key="3">
    <source>
        <dbReference type="ARBA" id="ARBA00023043"/>
    </source>
</evidence>
<dbReference type="SUPFAM" id="SSF48403">
    <property type="entry name" value="Ankyrin repeat"/>
    <property type="match status" value="1"/>
</dbReference>
<feature type="repeat" description="ANK" evidence="5">
    <location>
        <begin position="157"/>
        <end position="189"/>
    </location>
</feature>
<evidence type="ECO:0000256" key="4">
    <source>
        <dbReference type="ARBA" id="ARBA00023121"/>
    </source>
</evidence>
<dbReference type="Gene3D" id="1.20.80.10">
    <property type="match status" value="1"/>
</dbReference>
<evidence type="ECO:0000256" key="5">
    <source>
        <dbReference type="PROSITE-ProRule" id="PRU00023"/>
    </source>
</evidence>
<keyword evidence="9" id="KW-1185">Reference proteome</keyword>
<keyword evidence="4" id="KW-0446">Lipid-binding</keyword>
<dbReference type="SUPFAM" id="SSF47027">
    <property type="entry name" value="Acyl-CoA binding protein"/>
    <property type="match status" value="1"/>
</dbReference>
<feature type="compositionally biased region" description="Polar residues" evidence="6">
    <location>
        <begin position="112"/>
        <end position="123"/>
    </location>
</feature>
<protein>
    <recommendedName>
        <fullName evidence="7">ACB domain-containing protein</fullName>
    </recommendedName>
</protein>
<dbReference type="PRINTS" id="PR00689">
    <property type="entry name" value="ACOABINDINGP"/>
</dbReference>
<evidence type="ECO:0000256" key="6">
    <source>
        <dbReference type="SAM" id="MobiDB-lite"/>
    </source>
</evidence>
<comment type="similarity">
    <text evidence="1">Belongs to the ACBP family.</text>
</comment>
<evidence type="ECO:0000259" key="7">
    <source>
        <dbReference type="PROSITE" id="PS51228"/>
    </source>
</evidence>
<evidence type="ECO:0000313" key="8">
    <source>
        <dbReference type="EMBL" id="KAK9916506.1"/>
    </source>
</evidence>
<name>A0ABR2YY01_9CHLO</name>
<dbReference type="PROSITE" id="PS50297">
    <property type="entry name" value="ANK_REP_REGION"/>
    <property type="match status" value="3"/>
</dbReference>
<feature type="domain" description="ACB" evidence="7">
    <location>
        <begin position="7"/>
        <end position="94"/>
    </location>
</feature>
<dbReference type="InterPro" id="IPR014352">
    <property type="entry name" value="FERM/acyl-CoA-bd_prot_sf"/>
</dbReference>